<keyword evidence="2" id="KW-1133">Transmembrane helix</keyword>
<feature type="compositionally biased region" description="Basic and acidic residues" evidence="1">
    <location>
        <begin position="121"/>
        <end position="130"/>
    </location>
</feature>
<organism evidence="5">
    <name type="scientific">Nippostrongylus brasiliensis</name>
    <name type="common">Rat hookworm</name>
    <dbReference type="NCBI Taxonomy" id="27835"/>
    <lineage>
        <taxon>Eukaryota</taxon>
        <taxon>Metazoa</taxon>
        <taxon>Ecdysozoa</taxon>
        <taxon>Nematoda</taxon>
        <taxon>Chromadorea</taxon>
        <taxon>Rhabditida</taxon>
        <taxon>Rhabditina</taxon>
        <taxon>Rhabditomorpha</taxon>
        <taxon>Strongyloidea</taxon>
        <taxon>Heligmosomidae</taxon>
        <taxon>Nippostrongylus</taxon>
    </lineage>
</organism>
<reference evidence="3 4" key="2">
    <citation type="submission" date="2018-11" db="EMBL/GenBank/DDBJ databases">
        <authorList>
            <consortium name="Pathogen Informatics"/>
        </authorList>
    </citation>
    <scope>NUCLEOTIDE SEQUENCE [LARGE SCALE GENOMIC DNA]</scope>
</reference>
<evidence type="ECO:0000256" key="2">
    <source>
        <dbReference type="SAM" id="Phobius"/>
    </source>
</evidence>
<gene>
    <name evidence="3" type="ORF">NBR_LOCUS8648</name>
</gene>
<evidence type="ECO:0000256" key="1">
    <source>
        <dbReference type="SAM" id="MobiDB-lite"/>
    </source>
</evidence>
<evidence type="ECO:0000313" key="4">
    <source>
        <dbReference type="Proteomes" id="UP000271162"/>
    </source>
</evidence>
<dbReference type="AlphaFoldDB" id="A0A0N4XZM8"/>
<evidence type="ECO:0000313" key="3">
    <source>
        <dbReference type="EMBL" id="VDL72237.1"/>
    </source>
</evidence>
<keyword evidence="2" id="KW-0472">Membrane</keyword>
<proteinExistence type="predicted"/>
<dbReference type="Proteomes" id="UP000271162">
    <property type="component" value="Unassembled WGS sequence"/>
</dbReference>
<evidence type="ECO:0000313" key="5">
    <source>
        <dbReference type="WBParaSite" id="NBR_0000864701-mRNA-1"/>
    </source>
</evidence>
<feature type="compositionally biased region" description="Basic residues" evidence="1">
    <location>
        <begin position="103"/>
        <end position="120"/>
    </location>
</feature>
<keyword evidence="2" id="KW-0812">Transmembrane</keyword>
<accession>A0A0N4XZM8</accession>
<name>A0A0N4XZM8_NIPBR</name>
<protein>
    <submittedName>
        <fullName evidence="3 5">Uncharacterized protein</fullName>
    </submittedName>
</protein>
<feature type="region of interest" description="Disordered" evidence="1">
    <location>
        <begin position="57"/>
        <end position="135"/>
    </location>
</feature>
<reference evidence="5" key="1">
    <citation type="submission" date="2017-02" db="UniProtKB">
        <authorList>
            <consortium name="WormBaseParasite"/>
        </authorList>
    </citation>
    <scope>IDENTIFICATION</scope>
</reference>
<dbReference type="WBParaSite" id="NBR_0000864701-mRNA-1">
    <property type="protein sequence ID" value="NBR_0000864701-mRNA-1"/>
    <property type="gene ID" value="NBR_0000864701"/>
</dbReference>
<keyword evidence="4" id="KW-1185">Reference proteome</keyword>
<dbReference type="EMBL" id="UYSL01020033">
    <property type="protein sequence ID" value="VDL72237.1"/>
    <property type="molecule type" value="Genomic_DNA"/>
</dbReference>
<feature type="transmembrane region" description="Helical" evidence="2">
    <location>
        <begin position="14"/>
        <end position="32"/>
    </location>
</feature>
<sequence length="264" mass="28932">MVISLSENSQSKRIFIAIFVGLVAATCSIILWKRRRARPIFGRKRRATILITAESSSPLERKSMSKRSATKDRMVKPPAVGAKDISPERNVPSIQEEPATLKRSSKRRSSSKVSRRKKDRTSKSRKDKKDRSRFRKIRVTPLLNLETPATPPLFAVGKRELTAAAMKDDGKGGELTAVAIKNDEKDEAIATALKDDGSGELTAGAMKEDGVGELTILAMKDIGVDELTGAVMKDEEQLANEALRTAENLTDERLSTAVLDTVSV</sequence>
<feature type="compositionally biased region" description="Basic and acidic residues" evidence="1">
    <location>
        <begin position="59"/>
        <end position="75"/>
    </location>
</feature>